<dbReference type="SUPFAM" id="SSF53448">
    <property type="entry name" value="Nucleotide-diphospho-sugar transferases"/>
    <property type="match status" value="1"/>
</dbReference>
<dbReference type="PANTHER" id="PTHR43685:SF5">
    <property type="entry name" value="GLYCOSYLTRANSFERASE EPSE-RELATED"/>
    <property type="match status" value="1"/>
</dbReference>
<sequence length="276" mass="32692">MINNICQNSFSILMSLYNKEHPTYLHECLNSIKNQKFHAKQIVIVFDGFINEKLREVVDSFKKELPIDIIELEHNVGLGMALNEGLKHCKYDIVARMDTDDICVPERFYKQINYIFDNHNVSIVGSSIDEYDESFTNFLFKRKTKSEHFDILKYAKYRSPFNHMTVVFRKRAVVQSGGYLHHAFMEDYNLWLRMLAMGYTAYNFDESLVLARTGSSMIQRRKGMVYVRSEIQLAKLKYQLRFNGKIESLFILFLRITPRILPKKILSYIYKIIRNY</sequence>
<evidence type="ECO:0000256" key="3">
    <source>
        <dbReference type="ARBA" id="ARBA00022679"/>
    </source>
</evidence>
<evidence type="ECO:0000256" key="2">
    <source>
        <dbReference type="ARBA" id="ARBA00022676"/>
    </source>
</evidence>
<evidence type="ECO:0000259" key="4">
    <source>
        <dbReference type="Pfam" id="PF00535"/>
    </source>
</evidence>
<proteinExistence type="inferred from homology"/>
<dbReference type="GO" id="GO:0016757">
    <property type="term" value="F:glycosyltransferase activity"/>
    <property type="evidence" value="ECO:0007669"/>
    <property type="project" value="UniProtKB-KW"/>
</dbReference>
<gene>
    <name evidence="5" type="primary">icaA</name>
    <name evidence="5" type="ORF">NCTC12026_03781</name>
</gene>
<evidence type="ECO:0000256" key="1">
    <source>
        <dbReference type="ARBA" id="ARBA00006739"/>
    </source>
</evidence>
<organism evidence="5 6">
    <name type="scientific">Providencia rustigianii</name>
    <dbReference type="NCBI Taxonomy" id="158850"/>
    <lineage>
        <taxon>Bacteria</taxon>
        <taxon>Pseudomonadati</taxon>
        <taxon>Pseudomonadota</taxon>
        <taxon>Gammaproteobacteria</taxon>
        <taxon>Enterobacterales</taxon>
        <taxon>Morganellaceae</taxon>
        <taxon>Providencia</taxon>
    </lineage>
</organism>
<keyword evidence="3 5" id="KW-0808">Transferase</keyword>
<dbReference type="Pfam" id="PF00535">
    <property type="entry name" value="Glycos_transf_2"/>
    <property type="match status" value="1"/>
</dbReference>
<name>A0A379G8U9_9GAMM</name>
<dbReference type="Proteomes" id="UP000255129">
    <property type="component" value="Unassembled WGS sequence"/>
</dbReference>
<dbReference type="EMBL" id="UGUA01000002">
    <property type="protein sequence ID" value="SUC37302.1"/>
    <property type="molecule type" value="Genomic_DNA"/>
</dbReference>
<accession>A0A379G8U9</accession>
<dbReference type="PANTHER" id="PTHR43685">
    <property type="entry name" value="GLYCOSYLTRANSFERASE"/>
    <property type="match status" value="1"/>
</dbReference>
<keyword evidence="2 5" id="KW-0328">Glycosyltransferase</keyword>
<feature type="domain" description="Glycosyltransferase 2-like" evidence="4">
    <location>
        <begin position="11"/>
        <end position="174"/>
    </location>
</feature>
<evidence type="ECO:0000313" key="5">
    <source>
        <dbReference type="EMBL" id="SUC37302.1"/>
    </source>
</evidence>
<dbReference type="RefSeq" id="WP_115164809.1">
    <property type="nucleotide sequence ID" value="NZ_UGUA01000002.1"/>
</dbReference>
<comment type="similarity">
    <text evidence="1">Belongs to the glycosyltransferase 2 family.</text>
</comment>
<dbReference type="EC" id="2.4.1.-" evidence="5"/>
<dbReference type="OrthoDB" id="9801954at2"/>
<evidence type="ECO:0000313" key="6">
    <source>
        <dbReference type="Proteomes" id="UP000255129"/>
    </source>
</evidence>
<dbReference type="Gene3D" id="3.90.550.10">
    <property type="entry name" value="Spore Coat Polysaccharide Biosynthesis Protein SpsA, Chain A"/>
    <property type="match status" value="1"/>
</dbReference>
<dbReference type="AlphaFoldDB" id="A0A379G8U9"/>
<dbReference type="InterPro" id="IPR050834">
    <property type="entry name" value="Glycosyltransf_2"/>
</dbReference>
<protein>
    <submittedName>
        <fullName evidence="5">Poly-beta-1,6-N-acetyl-D-glucosamine synthase</fullName>
        <ecNumber evidence="5">2.4.1.-</ecNumber>
    </submittedName>
</protein>
<dbReference type="InterPro" id="IPR001173">
    <property type="entry name" value="Glyco_trans_2-like"/>
</dbReference>
<reference evidence="5 6" key="1">
    <citation type="submission" date="2018-06" db="EMBL/GenBank/DDBJ databases">
        <authorList>
            <consortium name="Pathogen Informatics"/>
            <person name="Doyle S."/>
        </authorList>
    </citation>
    <scope>NUCLEOTIDE SEQUENCE [LARGE SCALE GENOMIC DNA]</scope>
    <source>
        <strain evidence="5 6">NCTC12026</strain>
    </source>
</reference>
<dbReference type="InterPro" id="IPR029044">
    <property type="entry name" value="Nucleotide-diphossugar_trans"/>
</dbReference>